<dbReference type="Proteomes" id="UP000543556">
    <property type="component" value="Unassembled WGS sequence"/>
</dbReference>
<protein>
    <submittedName>
        <fullName evidence="1">Uncharacterized protein</fullName>
    </submittedName>
</protein>
<evidence type="ECO:0000313" key="1">
    <source>
        <dbReference type="EMBL" id="NVM95734.1"/>
    </source>
</evidence>
<sequence length="191" mass="19851">MTSWRDSLNIWGPAWAAIRDVEDPAAEQILAWPVGAGAIAAGSAMHLVTEDAAAAREFAAAARLTETGAAVLLCAPTDDLDLVPHMPPETNLAEVPLENYDAVEVALFDRPVAGGRVKVADGLAVLGALHVDPEGAGMEAELESVMIASLGEEAFLHGADVLYLVAASAQAARLAAVEGWTQVAEVLSFKK</sequence>
<organism evidence="1 2">
    <name type="scientific">Arthrobacter wenxiniae</name>
    <dbReference type="NCBI Taxonomy" id="2713570"/>
    <lineage>
        <taxon>Bacteria</taxon>
        <taxon>Bacillati</taxon>
        <taxon>Actinomycetota</taxon>
        <taxon>Actinomycetes</taxon>
        <taxon>Micrococcales</taxon>
        <taxon>Micrococcaceae</taxon>
        <taxon>Arthrobacter</taxon>
    </lineage>
</organism>
<proteinExistence type="predicted"/>
<gene>
    <name evidence="1" type="ORF">G6034_12595</name>
</gene>
<name>A0A7Y7IHS7_9MICC</name>
<dbReference type="RefSeq" id="WP_176635460.1">
    <property type="nucleotide sequence ID" value="NZ_JAAMFM010000019.1"/>
</dbReference>
<dbReference type="AlphaFoldDB" id="A0A7Y7IHS7"/>
<reference evidence="1 2" key="1">
    <citation type="submission" date="2020-02" db="EMBL/GenBank/DDBJ databases">
        <title>Genome sequence of strain AETb3-4.</title>
        <authorList>
            <person name="Gao J."/>
            <person name="Zhang X."/>
        </authorList>
    </citation>
    <scope>NUCLEOTIDE SEQUENCE [LARGE SCALE GENOMIC DNA]</scope>
    <source>
        <strain evidence="1 2">AETb3-4</strain>
    </source>
</reference>
<dbReference type="EMBL" id="JAAMFM010000019">
    <property type="protein sequence ID" value="NVM95734.1"/>
    <property type="molecule type" value="Genomic_DNA"/>
</dbReference>
<keyword evidence="2" id="KW-1185">Reference proteome</keyword>
<evidence type="ECO:0000313" key="2">
    <source>
        <dbReference type="Proteomes" id="UP000543556"/>
    </source>
</evidence>
<comment type="caution">
    <text evidence="1">The sequence shown here is derived from an EMBL/GenBank/DDBJ whole genome shotgun (WGS) entry which is preliminary data.</text>
</comment>
<accession>A0A7Y7IHS7</accession>